<dbReference type="Pfam" id="PF00440">
    <property type="entry name" value="TetR_N"/>
    <property type="match status" value="1"/>
</dbReference>
<dbReference type="InterPro" id="IPR001647">
    <property type="entry name" value="HTH_TetR"/>
</dbReference>
<dbReference type="InterPro" id="IPR009057">
    <property type="entry name" value="Homeodomain-like_sf"/>
</dbReference>
<feature type="DNA-binding region" description="H-T-H motif" evidence="2">
    <location>
        <begin position="39"/>
        <end position="58"/>
    </location>
</feature>
<feature type="domain" description="HTH tetR-type" evidence="3">
    <location>
        <begin position="16"/>
        <end position="76"/>
    </location>
</feature>
<dbReference type="SUPFAM" id="SSF48498">
    <property type="entry name" value="Tetracyclin repressor-like, C-terminal domain"/>
    <property type="match status" value="1"/>
</dbReference>
<dbReference type="EMBL" id="PSZC01000013">
    <property type="protein sequence ID" value="PPJ36611.1"/>
    <property type="molecule type" value="Genomic_DNA"/>
</dbReference>
<keyword evidence="1 2" id="KW-0238">DNA-binding</keyword>
<dbReference type="Proteomes" id="UP000239874">
    <property type="component" value="Unassembled WGS sequence"/>
</dbReference>
<proteinExistence type="predicted"/>
<sequence>MGATAQIGRPMGADGDQTRRRIKAATIKHVAEVGYANATMKAIAREAQLTSAAIYHYFPSKESLVVATLESVQEEVVGQLREAADRGTTLVGRLTAVLEEALASVAKYPSITRFEATLSFETSHLSQLAALRSRRREAEEELYGRLVNDAVARGELAPGTDPQALVDVVISLSSGLTYLSATTAPERHRAAVRSMEAILATGLPLVGT</sequence>
<dbReference type="SUPFAM" id="SSF46689">
    <property type="entry name" value="Homeodomain-like"/>
    <property type="match status" value="1"/>
</dbReference>
<dbReference type="InterPro" id="IPR023772">
    <property type="entry name" value="DNA-bd_HTH_TetR-type_CS"/>
</dbReference>
<evidence type="ECO:0000256" key="2">
    <source>
        <dbReference type="PROSITE-ProRule" id="PRU00335"/>
    </source>
</evidence>
<accession>A0A2S6AMY0</accession>
<organism evidence="4 5">
    <name type="scientific">Nocardia nova</name>
    <dbReference type="NCBI Taxonomy" id="37330"/>
    <lineage>
        <taxon>Bacteria</taxon>
        <taxon>Bacillati</taxon>
        <taxon>Actinomycetota</taxon>
        <taxon>Actinomycetes</taxon>
        <taxon>Mycobacteriales</taxon>
        <taxon>Nocardiaceae</taxon>
        <taxon>Nocardia</taxon>
    </lineage>
</organism>
<dbReference type="OrthoDB" id="3426391at2"/>
<dbReference type="GO" id="GO:0003700">
    <property type="term" value="F:DNA-binding transcription factor activity"/>
    <property type="evidence" value="ECO:0007669"/>
    <property type="project" value="TreeGrafter"/>
</dbReference>
<dbReference type="PANTHER" id="PTHR30055:SF226">
    <property type="entry name" value="HTH-TYPE TRANSCRIPTIONAL REGULATOR PKSA"/>
    <property type="match status" value="1"/>
</dbReference>
<dbReference type="PANTHER" id="PTHR30055">
    <property type="entry name" value="HTH-TYPE TRANSCRIPTIONAL REGULATOR RUTR"/>
    <property type="match status" value="1"/>
</dbReference>
<gene>
    <name evidence="4" type="ORF">C5E45_19555</name>
</gene>
<dbReference type="PROSITE" id="PS01081">
    <property type="entry name" value="HTH_TETR_1"/>
    <property type="match status" value="1"/>
</dbReference>
<evidence type="ECO:0000313" key="4">
    <source>
        <dbReference type="EMBL" id="PPJ36611.1"/>
    </source>
</evidence>
<evidence type="ECO:0000256" key="1">
    <source>
        <dbReference type="ARBA" id="ARBA00023125"/>
    </source>
</evidence>
<evidence type="ECO:0000259" key="3">
    <source>
        <dbReference type="PROSITE" id="PS50977"/>
    </source>
</evidence>
<protein>
    <submittedName>
        <fullName evidence="4">TetR/AcrR family transcriptional regulator</fullName>
    </submittedName>
</protein>
<dbReference type="Gene3D" id="1.10.357.10">
    <property type="entry name" value="Tetracycline Repressor, domain 2"/>
    <property type="match status" value="1"/>
</dbReference>
<dbReference type="InterPro" id="IPR050109">
    <property type="entry name" value="HTH-type_TetR-like_transc_reg"/>
</dbReference>
<dbReference type="InterPro" id="IPR036271">
    <property type="entry name" value="Tet_transcr_reg_TetR-rel_C_sf"/>
</dbReference>
<dbReference type="PROSITE" id="PS50977">
    <property type="entry name" value="HTH_TETR_2"/>
    <property type="match status" value="1"/>
</dbReference>
<dbReference type="GO" id="GO:0000976">
    <property type="term" value="F:transcription cis-regulatory region binding"/>
    <property type="evidence" value="ECO:0007669"/>
    <property type="project" value="TreeGrafter"/>
</dbReference>
<reference evidence="4 5" key="1">
    <citation type="submission" date="2018-02" db="EMBL/GenBank/DDBJ databases">
        <title>8 Nocardia nova and 1 Nocardia cyriacigeorgica strain used for evolution to TMP-SMX.</title>
        <authorList>
            <person name="Mehta H."/>
            <person name="Weng J."/>
            <person name="Shamoo Y."/>
        </authorList>
    </citation>
    <scope>NUCLEOTIDE SEQUENCE [LARGE SCALE GENOMIC DNA]</scope>
    <source>
        <strain evidence="4 5">MDA3139</strain>
    </source>
</reference>
<comment type="caution">
    <text evidence="4">The sequence shown here is derived from an EMBL/GenBank/DDBJ whole genome shotgun (WGS) entry which is preliminary data.</text>
</comment>
<dbReference type="RefSeq" id="WP_104377142.1">
    <property type="nucleotide sequence ID" value="NZ_PSZC01000013.1"/>
</dbReference>
<dbReference type="PRINTS" id="PR00455">
    <property type="entry name" value="HTHTETR"/>
</dbReference>
<dbReference type="AlphaFoldDB" id="A0A2S6AMY0"/>
<name>A0A2S6AMY0_9NOCA</name>
<evidence type="ECO:0000313" key="5">
    <source>
        <dbReference type="Proteomes" id="UP000239874"/>
    </source>
</evidence>